<gene>
    <name evidence="4" type="ORF">ACFPT7_08830</name>
</gene>
<comment type="similarity">
    <text evidence="1">Belongs to the DNA polymerase type-Y family.</text>
</comment>
<protein>
    <submittedName>
        <fullName evidence="4">DNA polymerase Y family protein</fullName>
    </submittedName>
</protein>
<name>A0ABW1EGL9_9BACT</name>
<evidence type="ECO:0000313" key="5">
    <source>
        <dbReference type="Proteomes" id="UP001596091"/>
    </source>
</evidence>
<evidence type="ECO:0000313" key="4">
    <source>
        <dbReference type="EMBL" id="MFC5862390.1"/>
    </source>
</evidence>
<dbReference type="SUPFAM" id="SSF56672">
    <property type="entry name" value="DNA/RNA polymerases"/>
    <property type="match status" value="1"/>
</dbReference>
<comment type="caution">
    <text evidence="4">The sequence shown here is derived from an EMBL/GenBank/DDBJ whole genome shotgun (WGS) entry which is preliminary data.</text>
</comment>
<dbReference type="InterPro" id="IPR050356">
    <property type="entry name" value="SulA_CellDiv_inhibitor"/>
</dbReference>
<accession>A0ABW1EGL9</accession>
<dbReference type="InterPro" id="IPR001126">
    <property type="entry name" value="UmuC"/>
</dbReference>
<dbReference type="Pfam" id="PF00817">
    <property type="entry name" value="IMS"/>
    <property type="match status" value="1"/>
</dbReference>
<evidence type="ECO:0000259" key="3">
    <source>
        <dbReference type="PROSITE" id="PS50173"/>
    </source>
</evidence>
<dbReference type="CDD" id="cd03468">
    <property type="entry name" value="PolY_like"/>
    <property type="match status" value="1"/>
</dbReference>
<sequence>MTKQSEIYACLYVKEFPVQALLRLRPELRNKPCVVMEGEPPLEEVCSLTRKARSLGIARGMTQVEIDTFSDITVLQRSLKEEATAKGVLLECAGCYSPRVEDCSDDSSFLCVQDIAGMTGLLGPPETLARNLLTRAGALGITAHVAVSSNFHVAVAVAKASLPQLVQIIPSGEESMALAVLPLSVLDPTEEQAEIFALWGIGTLGQLAALPEKELISRMGQAGRRLRQMARGEATHLFQPLEPAFSLQERIELDSPVEVLDALMFVANLMLEQLILRATARVLSLTSVTIILLLEDGATHTRTVRPALPTSDRQIWLKLLHLDLEAHPPRAAILAAELNAEPGSTSQVQLGLFSPQLPEPSRLDVTLARIRAIVGDENVGRAVLADTHQLDGFRMESFSISSTESSEIPYASLRPAMRRLRPAETVSVMLQSERPRVFTFRKRRYSVERAYGPWLAGGEWWAATKWRYEQWDIAARAHDGAMLCVCMIRDLQQNQWQMMGLYD</sequence>
<proteinExistence type="inferred from homology"/>
<evidence type="ECO:0000256" key="2">
    <source>
        <dbReference type="ARBA" id="ARBA00022763"/>
    </source>
</evidence>
<keyword evidence="2" id="KW-0227">DNA damage</keyword>
<dbReference type="EMBL" id="JBHSPH010000002">
    <property type="protein sequence ID" value="MFC5862390.1"/>
    <property type="molecule type" value="Genomic_DNA"/>
</dbReference>
<dbReference type="PANTHER" id="PTHR35369">
    <property type="entry name" value="BLR3025 PROTEIN-RELATED"/>
    <property type="match status" value="1"/>
</dbReference>
<organism evidence="4 5">
    <name type="scientific">Acidicapsa dinghuensis</name>
    <dbReference type="NCBI Taxonomy" id="2218256"/>
    <lineage>
        <taxon>Bacteria</taxon>
        <taxon>Pseudomonadati</taxon>
        <taxon>Acidobacteriota</taxon>
        <taxon>Terriglobia</taxon>
        <taxon>Terriglobales</taxon>
        <taxon>Acidobacteriaceae</taxon>
        <taxon>Acidicapsa</taxon>
    </lineage>
</organism>
<dbReference type="InterPro" id="IPR043502">
    <property type="entry name" value="DNA/RNA_pol_sf"/>
</dbReference>
<dbReference type="PANTHER" id="PTHR35369:SF2">
    <property type="entry name" value="BLR3025 PROTEIN"/>
    <property type="match status" value="1"/>
</dbReference>
<keyword evidence="5" id="KW-1185">Reference proteome</keyword>
<evidence type="ECO:0000256" key="1">
    <source>
        <dbReference type="ARBA" id="ARBA00010945"/>
    </source>
</evidence>
<reference evidence="5" key="1">
    <citation type="journal article" date="2019" name="Int. J. Syst. Evol. Microbiol.">
        <title>The Global Catalogue of Microorganisms (GCM) 10K type strain sequencing project: providing services to taxonomists for standard genome sequencing and annotation.</title>
        <authorList>
            <consortium name="The Broad Institute Genomics Platform"/>
            <consortium name="The Broad Institute Genome Sequencing Center for Infectious Disease"/>
            <person name="Wu L."/>
            <person name="Ma J."/>
        </authorList>
    </citation>
    <scope>NUCLEOTIDE SEQUENCE [LARGE SCALE GENOMIC DNA]</scope>
    <source>
        <strain evidence="5">JCM 4087</strain>
    </source>
</reference>
<dbReference type="PROSITE" id="PS50173">
    <property type="entry name" value="UMUC"/>
    <property type="match status" value="1"/>
</dbReference>
<feature type="domain" description="UmuC" evidence="3">
    <location>
        <begin position="8"/>
        <end position="202"/>
    </location>
</feature>
<dbReference type="Gene3D" id="3.40.1170.60">
    <property type="match status" value="1"/>
</dbReference>
<dbReference type="Gene3D" id="3.30.70.270">
    <property type="match status" value="1"/>
</dbReference>
<dbReference type="InterPro" id="IPR043128">
    <property type="entry name" value="Rev_trsase/Diguanyl_cyclase"/>
</dbReference>
<dbReference type="Proteomes" id="UP001596091">
    <property type="component" value="Unassembled WGS sequence"/>
</dbReference>